<comment type="caution">
    <text evidence="3">The sequence shown here is derived from an EMBL/GenBank/DDBJ whole genome shotgun (WGS) entry which is preliminary data.</text>
</comment>
<dbReference type="Gene3D" id="3.40.50.720">
    <property type="entry name" value="NAD(P)-binding Rossmann-like Domain"/>
    <property type="match status" value="1"/>
</dbReference>
<dbReference type="PRINTS" id="PR00081">
    <property type="entry name" value="GDHRDH"/>
</dbReference>
<accession>A0ABX1GBL4</accession>
<reference evidence="3 4" key="1">
    <citation type="submission" date="2020-04" db="EMBL/GenBank/DDBJ databases">
        <authorList>
            <person name="Yoon J."/>
        </authorList>
    </citation>
    <scope>NUCLEOTIDE SEQUENCE [LARGE SCALE GENOMIC DNA]</scope>
    <source>
        <strain evidence="3 4">KMU-166</strain>
    </source>
</reference>
<dbReference type="Pfam" id="PF13561">
    <property type="entry name" value="adh_short_C2"/>
    <property type="match status" value="1"/>
</dbReference>
<protein>
    <submittedName>
        <fullName evidence="3">SDR family oxidoreductase</fullName>
    </submittedName>
</protein>
<evidence type="ECO:0000256" key="1">
    <source>
        <dbReference type="ARBA" id="ARBA00006484"/>
    </source>
</evidence>
<dbReference type="PANTHER" id="PTHR24321:SF8">
    <property type="entry name" value="ESTRADIOL 17-BETA-DEHYDROGENASE 8-RELATED"/>
    <property type="match status" value="1"/>
</dbReference>
<dbReference type="EMBL" id="JAAWWK010000001">
    <property type="protein sequence ID" value="NKI16550.1"/>
    <property type="molecule type" value="Genomic_DNA"/>
</dbReference>
<dbReference type="SUPFAM" id="SSF51735">
    <property type="entry name" value="NAD(P)-binding Rossmann-fold domains"/>
    <property type="match status" value="1"/>
</dbReference>
<gene>
    <name evidence="3" type="ORF">HCU74_03845</name>
</gene>
<keyword evidence="2" id="KW-0560">Oxidoreductase</keyword>
<dbReference type="InterPro" id="IPR002347">
    <property type="entry name" value="SDR_fam"/>
</dbReference>
<evidence type="ECO:0000313" key="3">
    <source>
        <dbReference type="EMBL" id="NKI16550.1"/>
    </source>
</evidence>
<keyword evidence="4" id="KW-1185">Reference proteome</keyword>
<comment type="similarity">
    <text evidence="1">Belongs to the short-chain dehydrogenases/reductases (SDR) family.</text>
</comment>
<dbReference type="Proteomes" id="UP000765845">
    <property type="component" value="Unassembled WGS sequence"/>
</dbReference>
<name>A0ABX1GBL4_9GAMM</name>
<sequence length="260" mass="27673">MIVGGASGMGRACGLLMNRLGAELCVLDVAEVDYPVKHYFKVDLRSQVSVDEVLAQLTERFDVVLSCAGVADGTGGIMQINFISQRYIIENLLANNKLSSQASVVLISSIAGLPWQQNLAQLKDFLGTASWQEAETWLADNAGNDNYSFSKQAANAYVASSALRLMSKGVRINSILPGPTDTPLARANADVWLGFGHGYREAAGINYLLPEQMANVMVFLASPAASGVSGVLLPVDAGHMSSAITDSYPEPAIKMMLGLE</sequence>
<proteinExistence type="inferred from homology"/>
<evidence type="ECO:0000256" key="2">
    <source>
        <dbReference type="ARBA" id="ARBA00023002"/>
    </source>
</evidence>
<dbReference type="PANTHER" id="PTHR24321">
    <property type="entry name" value="DEHYDROGENASES, SHORT CHAIN"/>
    <property type="match status" value="1"/>
</dbReference>
<dbReference type="InterPro" id="IPR036291">
    <property type="entry name" value="NAD(P)-bd_dom_sf"/>
</dbReference>
<evidence type="ECO:0000313" key="4">
    <source>
        <dbReference type="Proteomes" id="UP000765845"/>
    </source>
</evidence>
<organism evidence="3 4">
    <name type="scientific">Spongiibacter thalassae</name>
    <dbReference type="NCBI Taxonomy" id="2721624"/>
    <lineage>
        <taxon>Bacteria</taxon>
        <taxon>Pseudomonadati</taxon>
        <taxon>Pseudomonadota</taxon>
        <taxon>Gammaproteobacteria</taxon>
        <taxon>Cellvibrionales</taxon>
        <taxon>Spongiibacteraceae</taxon>
        <taxon>Spongiibacter</taxon>
    </lineage>
</organism>